<gene>
    <name evidence="3" type="primary">LOC106175013</name>
</gene>
<accession>A0A1S3JPH8</accession>
<dbReference type="GeneID" id="106175013"/>
<dbReference type="OrthoDB" id="444492at2759"/>
<proteinExistence type="predicted"/>
<dbReference type="InParanoid" id="A0A1S3JPH8"/>
<keyword evidence="2" id="KW-1185">Reference proteome</keyword>
<evidence type="ECO:0000313" key="3">
    <source>
        <dbReference type="RefSeq" id="XP_013412270.2"/>
    </source>
</evidence>
<sequence length="80" mass="8772">MAACCPPKGEIFRRLKADLEQEFGTDVVITGEGTPQATGYFEVQIENGKLLHSKKNGDGYVDSEAKFHKITKGIEEALKS</sequence>
<dbReference type="AlphaFoldDB" id="A0A1S3JPH8"/>
<organism evidence="2 3">
    <name type="scientific">Lingula anatina</name>
    <name type="common">Brachiopod</name>
    <name type="synonym">Lingula unguis</name>
    <dbReference type="NCBI Taxonomy" id="7574"/>
    <lineage>
        <taxon>Eukaryota</taxon>
        <taxon>Metazoa</taxon>
        <taxon>Spiralia</taxon>
        <taxon>Lophotrochozoa</taxon>
        <taxon>Brachiopoda</taxon>
        <taxon>Linguliformea</taxon>
        <taxon>Lingulata</taxon>
        <taxon>Lingulida</taxon>
        <taxon>Linguloidea</taxon>
        <taxon>Lingulidae</taxon>
        <taxon>Lingula</taxon>
    </lineage>
</organism>
<dbReference type="Pfam" id="PF10262">
    <property type="entry name" value="Rdx"/>
    <property type="match status" value="1"/>
</dbReference>
<dbReference type="RefSeq" id="XP_013412270.2">
    <property type="nucleotide sequence ID" value="XM_013556816.2"/>
</dbReference>
<evidence type="ECO:0000256" key="1">
    <source>
        <dbReference type="ARBA" id="ARBA00023284"/>
    </source>
</evidence>
<name>A0A1S3JPH8_LINAN</name>
<dbReference type="InterPro" id="IPR051441">
    <property type="entry name" value="SelW_related"/>
</dbReference>
<dbReference type="InterPro" id="IPR036249">
    <property type="entry name" value="Thioredoxin-like_sf"/>
</dbReference>
<keyword evidence="1" id="KW-0676">Redox-active center</keyword>
<dbReference type="PANTHER" id="PTHR15124:SF18">
    <property type="entry name" value="SELENOPROTEIN W"/>
    <property type="match status" value="1"/>
</dbReference>
<dbReference type="Proteomes" id="UP000085678">
    <property type="component" value="Unplaced"/>
</dbReference>
<protein>
    <submittedName>
        <fullName evidence="3">Selenoprotein W</fullName>
    </submittedName>
</protein>
<dbReference type="Gene3D" id="3.40.30.10">
    <property type="entry name" value="Glutaredoxin"/>
    <property type="match status" value="1"/>
</dbReference>
<dbReference type="NCBIfam" id="TIGR02174">
    <property type="entry name" value="CXXU_selWTH"/>
    <property type="match status" value="1"/>
</dbReference>
<dbReference type="InterPro" id="IPR011893">
    <property type="entry name" value="Selenoprotein_Rdx-typ"/>
</dbReference>
<evidence type="ECO:0000313" key="2">
    <source>
        <dbReference type="Proteomes" id="UP000085678"/>
    </source>
</evidence>
<dbReference type="SUPFAM" id="SSF52833">
    <property type="entry name" value="Thioredoxin-like"/>
    <property type="match status" value="1"/>
</dbReference>
<dbReference type="PANTHER" id="PTHR15124">
    <property type="entry name" value="SELENOPROTEIN W"/>
    <property type="match status" value="1"/>
</dbReference>
<dbReference type="KEGG" id="lak:106175013"/>
<dbReference type="STRING" id="7574.A0A1S3JPH8"/>
<reference evidence="3" key="1">
    <citation type="submission" date="2025-08" db="UniProtKB">
        <authorList>
            <consortium name="RefSeq"/>
        </authorList>
    </citation>
    <scope>IDENTIFICATION</scope>
    <source>
        <tissue evidence="3">Gonads</tissue>
    </source>
</reference>
<dbReference type="GO" id="GO:0005829">
    <property type="term" value="C:cytosol"/>
    <property type="evidence" value="ECO:0007669"/>
    <property type="project" value="TreeGrafter"/>
</dbReference>